<dbReference type="Proteomes" id="UP001152795">
    <property type="component" value="Unassembled WGS sequence"/>
</dbReference>
<dbReference type="PANTHER" id="PTHR37984">
    <property type="entry name" value="PROTEIN CBG26694"/>
    <property type="match status" value="1"/>
</dbReference>
<evidence type="ECO:0000313" key="1">
    <source>
        <dbReference type="EMBL" id="CAB4022057.1"/>
    </source>
</evidence>
<dbReference type="OrthoDB" id="10068942at2759"/>
<dbReference type="InterPro" id="IPR043128">
    <property type="entry name" value="Rev_trsase/Diguanyl_cyclase"/>
</dbReference>
<reference evidence="1" key="1">
    <citation type="submission" date="2020-04" db="EMBL/GenBank/DDBJ databases">
        <authorList>
            <person name="Alioto T."/>
            <person name="Alioto T."/>
            <person name="Gomez Garrido J."/>
        </authorList>
    </citation>
    <scope>NUCLEOTIDE SEQUENCE</scope>
    <source>
        <strain evidence="1">A484AB</strain>
    </source>
</reference>
<dbReference type="Gene3D" id="3.30.70.270">
    <property type="match status" value="2"/>
</dbReference>
<dbReference type="PROSITE" id="PS50878">
    <property type="entry name" value="RT_POL"/>
    <property type="match status" value="1"/>
</dbReference>
<keyword evidence="2" id="KW-1185">Reference proteome</keyword>
<dbReference type="InterPro" id="IPR043502">
    <property type="entry name" value="DNA/RNA_pol_sf"/>
</dbReference>
<dbReference type="AlphaFoldDB" id="A0A7D9KZX3"/>
<protein>
    <submittedName>
        <fullName evidence="1">Uncharacterized protein</fullName>
    </submittedName>
</protein>
<feature type="non-terminal residue" evidence="1">
    <location>
        <position position="1"/>
    </location>
</feature>
<dbReference type="InterPro" id="IPR000477">
    <property type="entry name" value="RT_dom"/>
</dbReference>
<name>A0A7D9KZX3_PARCT</name>
<sequence>RNAKVFDGLGKLKGQTVHLNIDPNANPKAQPQRRIPYHIRNKVKDAIITLEKDDIIERVPEDEPTPWVSPIVAVSKKDGGVRICVDMRQANEAIKRVRHPIPTVDDVRFELNGAKYFSKLDLSQAYHQLELDPKRRHITTFSTHIGLYRYKRLNYGTNAAAEIFQYTLQTQLQGLVGVKNIADDIIVYGSTRKEHDENLDKCLQRLTTRGLTLNASKCKLLNPTLEFFGQIFSADGTRPDPQRVVDLQNVATPTTVQEVRSLLGMANYSSQYIPNFATITAPLRLLTKNDTPFVWTTAHKTRSTT</sequence>
<proteinExistence type="predicted"/>
<dbReference type="SUPFAM" id="SSF56672">
    <property type="entry name" value="DNA/RNA polymerases"/>
    <property type="match status" value="1"/>
</dbReference>
<dbReference type="InterPro" id="IPR050951">
    <property type="entry name" value="Retrovirus_Pol_polyprotein"/>
</dbReference>
<accession>A0A7D9KZX3</accession>
<dbReference type="Pfam" id="PF00078">
    <property type="entry name" value="RVT_1"/>
    <property type="match status" value="1"/>
</dbReference>
<dbReference type="EMBL" id="CACRXK020011779">
    <property type="protein sequence ID" value="CAB4022057.1"/>
    <property type="molecule type" value="Genomic_DNA"/>
</dbReference>
<organism evidence="1 2">
    <name type="scientific">Paramuricea clavata</name>
    <name type="common">Red gorgonian</name>
    <name type="synonym">Violescent sea-whip</name>
    <dbReference type="NCBI Taxonomy" id="317549"/>
    <lineage>
        <taxon>Eukaryota</taxon>
        <taxon>Metazoa</taxon>
        <taxon>Cnidaria</taxon>
        <taxon>Anthozoa</taxon>
        <taxon>Octocorallia</taxon>
        <taxon>Malacalcyonacea</taxon>
        <taxon>Plexauridae</taxon>
        <taxon>Paramuricea</taxon>
    </lineage>
</organism>
<evidence type="ECO:0000313" key="2">
    <source>
        <dbReference type="Proteomes" id="UP001152795"/>
    </source>
</evidence>
<dbReference type="Gene3D" id="3.10.10.10">
    <property type="entry name" value="HIV Type 1 Reverse Transcriptase, subunit A, domain 1"/>
    <property type="match status" value="1"/>
</dbReference>
<dbReference type="CDD" id="cd01647">
    <property type="entry name" value="RT_LTR"/>
    <property type="match status" value="1"/>
</dbReference>
<dbReference type="PANTHER" id="PTHR37984:SF11">
    <property type="entry name" value="INTEGRASE CATALYTIC DOMAIN-CONTAINING PROTEIN"/>
    <property type="match status" value="1"/>
</dbReference>
<gene>
    <name evidence="1" type="ORF">PACLA_8A040694</name>
</gene>
<comment type="caution">
    <text evidence="1">The sequence shown here is derived from an EMBL/GenBank/DDBJ whole genome shotgun (WGS) entry which is preliminary data.</text>
</comment>